<keyword evidence="1" id="KW-1185">Reference proteome</keyword>
<name>A0A7E4VBM6_PANRE</name>
<accession>A0A7E4VBM6</accession>
<protein>
    <submittedName>
        <fullName evidence="2">Uncharacterized protein</fullName>
    </submittedName>
</protein>
<dbReference type="AlphaFoldDB" id="A0A7E4VBM6"/>
<dbReference type="WBParaSite" id="Pan_g19007.t1">
    <property type="protein sequence ID" value="Pan_g19007.t1"/>
    <property type="gene ID" value="Pan_g19007"/>
</dbReference>
<sequence>MNARTNMSSLALAGYYNIISLSTGPRFCHPSCVFPSRPQKHGTNAAVIFRRCHRGVIMTSHITSLNGFEVGRRRPRASPSDRPHLSNCRSLFNGSFLFIVDARGYVLQTL</sequence>
<dbReference type="Proteomes" id="UP000492821">
    <property type="component" value="Unassembled WGS sequence"/>
</dbReference>
<organism evidence="1 2">
    <name type="scientific">Panagrellus redivivus</name>
    <name type="common">Microworm</name>
    <dbReference type="NCBI Taxonomy" id="6233"/>
    <lineage>
        <taxon>Eukaryota</taxon>
        <taxon>Metazoa</taxon>
        <taxon>Ecdysozoa</taxon>
        <taxon>Nematoda</taxon>
        <taxon>Chromadorea</taxon>
        <taxon>Rhabditida</taxon>
        <taxon>Tylenchina</taxon>
        <taxon>Panagrolaimomorpha</taxon>
        <taxon>Panagrolaimoidea</taxon>
        <taxon>Panagrolaimidae</taxon>
        <taxon>Panagrellus</taxon>
    </lineage>
</organism>
<proteinExistence type="predicted"/>
<reference evidence="2" key="2">
    <citation type="submission" date="2020-10" db="UniProtKB">
        <authorList>
            <consortium name="WormBaseParasite"/>
        </authorList>
    </citation>
    <scope>IDENTIFICATION</scope>
</reference>
<evidence type="ECO:0000313" key="1">
    <source>
        <dbReference type="Proteomes" id="UP000492821"/>
    </source>
</evidence>
<evidence type="ECO:0000313" key="2">
    <source>
        <dbReference type="WBParaSite" id="Pan_g19007.t1"/>
    </source>
</evidence>
<reference evidence="1" key="1">
    <citation type="journal article" date="2013" name="Genetics">
        <title>The draft genome and transcriptome of Panagrellus redivivus are shaped by the harsh demands of a free-living lifestyle.</title>
        <authorList>
            <person name="Srinivasan J."/>
            <person name="Dillman A.R."/>
            <person name="Macchietto M.G."/>
            <person name="Heikkinen L."/>
            <person name="Lakso M."/>
            <person name="Fracchia K.M."/>
            <person name="Antoshechkin I."/>
            <person name="Mortazavi A."/>
            <person name="Wong G."/>
            <person name="Sternberg P.W."/>
        </authorList>
    </citation>
    <scope>NUCLEOTIDE SEQUENCE [LARGE SCALE GENOMIC DNA]</scope>
    <source>
        <strain evidence="1">MT8872</strain>
    </source>
</reference>